<evidence type="ECO:0000256" key="6">
    <source>
        <dbReference type="ARBA" id="ARBA00023012"/>
    </source>
</evidence>
<dbReference type="InterPro" id="IPR036890">
    <property type="entry name" value="HATPase_C_sf"/>
</dbReference>
<evidence type="ECO:0000256" key="7">
    <source>
        <dbReference type="SAM" id="Phobius"/>
    </source>
</evidence>
<dbReference type="EC" id="2.7.13.3" evidence="2"/>
<dbReference type="HOGENOM" id="CLU_000445_89_13_10"/>
<keyword evidence="7" id="KW-0812">Transmembrane</keyword>
<keyword evidence="4" id="KW-0808">Transferase</keyword>
<evidence type="ECO:0000256" key="4">
    <source>
        <dbReference type="ARBA" id="ARBA00022679"/>
    </source>
</evidence>
<keyword evidence="11" id="KW-1185">Reference proteome</keyword>
<keyword evidence="7" id="KW-1133">Transmembrane helix</keyword>
<keyword evidence="3" id="KW-0597">Phosphoprotein</keyword>
<dbReference type="InterPro" id="IPR003661">
    <property type="entry name" value="HisK_dim/P_dom"/>
</dbReference>
<dbReference type="SMART" id="SM00387">
    <property type="entry name" value="HATPase_c"/>
    <property type="match status" value="1"/>
</dbReference>
<name>E6STS9_BACT6</name>
<dbReference type="OrthoDB" id="1491460at2"/>
<dbReference type="PANTHER" id="PTHR43711">
    <property type="entry name" value="TWO-COMPONENT HISTIDINE KINASE"/>
    <property type="match status" value="1"/>
</dbReference>
<evidence type="ECO:0000313" key="10">
    <source>
        <dbReference type="EMBL" id="ADV42282.1"/>
    </source>
</evidence>
<dbReference type="PANTHER" id="PTHR43711:SF26">
    <property type="entry name" value="SENSOR HISTIDINE KINASE RCSC"/>
    <property type="match status" value="1"/>
</dbReference>
<evidence type="ECO:0000256" key="3">
    <source>
        <dbReference type="ARBA" id="ARBA00022553"/>
    </source>
</evidence>
<dbReference type="GO" id="GO:0000155">
    <property type="term" value="F:phosphorelay sensor kinase activity"/>
    <property type="evidence" value="ECO:0007669"/>
    <property type="project" value="InterPro"/>
</dbReference>
<keyword evidence="6" id="KW-0902">Two-component regulatory system</keyword>
<dbReference type="KEGG" id="bhl:Bache_0252"/>
<evidence type="ECO:0000259" key="9">
    <source>
        <dbReference type="PROSITE" id="PS50109"/>
    </source>
</evidence>
<feature type="transmembrane region" description="Helical" evidence="7">
    <location>
        <begin position="102"/>
        <end position="124"/>
    </location>
</feature>
<dbReference type="InterPro" id="IPR036097">
    <property type="entry name" value="HisK_dim/P_sf"/>
</dbReference>
<dbReference type="InterPro" id="IPR005467">
    <property type="entry name" value="His_kinase_dom"/>
</dbReference>
<dbReference type="Proteomes" id="UP000008630">
    <property type="component" value="Chromosome"/>
</dbReference>
<evidence type="ECO:0000256" key="5">
    <source>
        <dbReference type="ARBA" id="ARBA00022777"/>
    </source>
</evidence>
<reference evidence="10 11" key="2">
    <citation type="journal article" date="2011" name="Stand. Genomic Sci.">
        <title>Complete genome sequence of Bacteroides helcogenes type strain (P 36-108).</title>
        <authorList>
            <person name="Pati A."/>
            <person name="Gronow S."/>
            <person name="Zeytun A."/>
            <person name="Lapidus A."/>
            <person name="Nolan M."/>
            <person name="Hammon N."/>
            <person name="Deshpande S."/>
            <person name="Cheng J.F."/>
            <person name="Tapia R."/>
            <person name="Han C."/>
            <person name="Goodwin L."/>
            <person name="Pitluck S."/>
            <person name="Liolios K."/>
            <person name="Pagani I."/>
            <person name="Ivanova N."/>
            <person name="Mavromatis K."/>
            <person name="Chen A."/>
            <person name="Palaniappan K."/>
            <person name="Land M."/>
            <person name="Hauser L."/>
            <person name="Chang Y.J."/>
            <person name="Jeffries C.D."/>
            <person name="Detter J.C."/>
            <person name="Brambilla E."/>
            <person name="Rohde M."/>
            <person name="Goker M."/>
            <person name="Woyke T."/>
            <person name="Bristow J."/>
            <person name="Eisen J.A."/>
            <person name="Markowitz V."/>
            <person name="Hugenholtz P."/>
            <person name="Kyrpides N.C."/>
            <person name="Klenk H.P."/>
            <person name="Lucas S."/>
        </authorList>
    </citation>
    <scope>NUCLEOTIDE SEQUENCE [LARGE SCALE GENOMIC DNA]</scope>
    <source>
        <strain evidence="11">ATCC 35417 / DSM 20613 / JCM 6297 / CCUG 15421 / P 36-108</strain>
    </source>
</reference>
<dbReference type="Gene3D" id="1.10.287.130">
    <property type="match status" value="1"/>
</dbReference>
<keyword evidence="5 10" id="KW-0418">Kinase</keyword>
<dbReference type="SUPFAM" id="SSF47384">
    <property type="entry name" value="Homodimeric domain of signal transducing histidine kinase"/>
    <property type="match status" value="1"/>
</dbReference>
<sequence>MKKKHAYYLLLLLCLPFIQTGAQSNAQPGSITTDKTILLLHRRAEQATARKDYQQAAIYYKQLHDFSDSLHTESTLQDVKLLKDSIQLQELHMQNAQLKSHLMHQTLAGALALCIFFTAIYLLASRRVKRLKQRKEKVTLQIQELKRTTANKALFLSNMSHEIRTPLNALAGFSDILCTMDMDADSCKQFNDIIQLNSQLLIKLIDDVVDLSTLDLNNMKFNLEKTDAVALCRGVVESIQQIKQTDAEISFKTELEYLPLNTDSQRLQQVLINIIVNATKFCKQGSITLALELREEKAYFTVTDTGCGIPLEQQSKVFGRFEKLNEHADGTGLGLSICEIIIKYLGGNIGIDPDYTSGTRFFFTHPILKE</sequence>
<dbReference type="RefSeq" id="WP_013545899.1">
    <property type="nucleotide sequence ID" value="NC_014933.1"/>
</dbReference>
<evidence type="ECO:0000313" key="11">
    <source>
        <dbReference type="Proteomes" id="UP000008630"/>
    </source>
</evidence>
<proteinExistence type="predicted"/>
<keyword evidence="7" id="KW-0472">Membrane</keyword>
<keyword evidence="8" id="KW-0732">Signal</keyword>
<dbReference type="AlphaFoldDB" id="E6STS9"/>
<dbReference type="SUPFAM" id="SSF55874">
    <property type="entry name" value="ATPase domain of HSP90 chaperone/DNA topoisomerase II/histidine kinase"/>
    <property type="match status" value="1"/>
</dbReference>
<accession>E6STS9</accession>
<dbReference type="Pfam" id="PF00512">
    <property type="entry name" value="HisKA"/>
    <property type="match status" value="1"/>
</dbReference>
<dbReference type="InterPro" id="IPR003594">
    <property type="entry name" value="HATPase_dom"/>
</dbReference>
<dbReference type="CDD" id="cd00082">
    <property type="entry name" value="HisKA"/>
    <property type="match status" value="1"/>
</dbReference>
<dbReference type="PATRIC" id="fig|693979.3.peg.273"/>
<comment type="catalytic activity">
    <reaction evidence="1">
        <text>ATP + protein L-histidine = ADP + protein N-phospho-L-histidine.</text>
        <dbReference type="EC" id="2.7.13.3"/>
    </reaction>
</comment>
<dbReference type="SMART" id="SM00388">
    <property type="entry name" value="HisKA"/>
    <property type="match status" value="1"/>
</dbReference>
<reference key="1">
    <citation type="submission" date="2010-11" db="EMBL/GenBank/DDBJ databases">
        <title>The complete genome of Bacteroides helcogenes P 36-108.</title>
        <authorList>
            <consortium name="US DOE Joint Genome Institute (JGI-PGF)"/>
            <person name="Lucas S."/>
            <person name="Copeland A."/>
            <person name="Lapidus A."/>
            <person name="Bruce D."/>
            <person name="Goodwin L."/>
            <person name="Pitluck S."/>
            <person name="Kyrpides N."/>
            <person name="Mavromatis K."/>
            <person name="Ivanova N."/>
            <person name="Zeytun A."/>
            <person name="Brettin T."/>
            <person name="Detter J.C."/>
            <person name="Tapia R."/>
            <person name="Han C."/>
            <person name="Land M."/>
            <person name="Hauser L."/>
            <person name="Markowitz V."/>
            <person name="Cheng J.-F."/>
            <person name="Hugenholtz P."/>
            <person name="Woyke T."/>
            <person name="Wu D."/>
            <person name="Gronow S."/>
            <person name="Wellnitz S."/>
            <person name="Brambilla E."/>
            <person name="Klenk H.-P."/>
            <person name="Eisen J.A."/>
        </authorList>
    </citation>
    <scope>NUCLEOTIDE SEQUENCE</scope>
    <source>
        <strain>P 36-108</strain>
    </source>
</reference>
<dbReference type="InterPro" id="IPR050736">
    <property type="entry name" value="Sensor_HK_Regulatory"/>
</dbReference>
<dbReference type="InterPro" id="IPR004358">
    <property type="entry name" value="Sig_transdc_His_kin-like_C"/>
</dbReference>
<evidence type="ECO:0000256" key="2">
    <source>
        <dbReference type="ARBA" id="ARBA00012438"/>
    </source>
</evidence>
<feature type="chain" id="PRO_5005674709" description="histidine kinase" evidence="8">
    <location>
        <begin position="27"/>
        <end position="370"/>
    </location>
</feature>
<feature type="signal peptide" evidence="8">
    <location>
        <begin position="1"/>
        <end position="26"/>
    </location>
</feature>
<feature type="domain" description="Histidine kinase" evidence="9">
    <location>
        <begin position="158"/>
        <end position="369"/>
    </location>
</feature>
<dbReference type="PROSITE" id="PS50109">
    <property type="entry name" value="HIS_KIN"/>
    <property type="match status" value="1"/>
</dbReference>
<organism evidence="10 11">
    <name type="scientific">Bacteroides helcogenes (strain ATCC 35417 / DSM 20613 / JCM 6297 / CCUG 15421 / P 36-108)</name>
    <dbReference type="NCBI Taxonomy" id="693979"/>
    <lineage>
        <taxon>Bacteria</taxon>
        <taxon>Pseudomonadati</taxon>
        <taxon>Bacteroidota</taxon>
        <taxon>Bacteroidia</taxon>
        <taxon>Bacteroidales</taxon>
        <taxon>Bacteroidaceae</taxon>
        <taxon>Bacteroides</taxon>
    </lineage>
</organism>
<dbReference type="eggNOG" id="COG2205">
    <property type="taxonomic scope" value="Bacteria"/>
</dbReference>
<protein>
    <recommendedName>
        <fullName evidence="2">histidine kinase</fullName>
        <ecNumber evidence="2">2.7.13.3</ecNumber>
    </recommendedName>
</protein>
<dbReference type="PRINTS" id="PR00344">
    <property type="entry name" value="BCTRLSENSOR"/>
</dbReference>
<dbReference type="Gene3D" id="3.30.565.10">
    <property type="entry name" value="Histidine kinase-like ATPase, C-terminal domain"/>
    <property type="match status" value="1"/>
</dbReference>
<dbReference type="EMBL" id="CP002352">
    <property type="protein sequence ID" value="ADV42282.1"/>
    <property type="molecule type" value="Genomic_DNA"/>
</dbReference>
<evidence type="ECO:0000256" key="8">
    <source>
        <dbReference type="SAM" id="SignalP"/>
    </source>
</evidence>
<gene>
    <name evidence="10" type="ordered locus">Bache_0252</name>
</gene>
<evidence type="ECO:0000256" key="1">
    <source>
        <dbReference type="ARBA" id="ARBA00000085"/>
    </source>
</evidence>
<dbReference type="Pfam" id="PF02518">
    <property type="entry name" value="HATPase_c"/>
    <property type="match status" value="1"/>
</dbReference>
<dbReference type="STRING" id="693979.Bache_0252"/>